<protein>
    <submittedName>
        <fullName evidence="2">Uncharacterized protein</fullName>
    </submittedName>
</protein>
<feature type="region of interest" description="Disordered" evidence="1">
    <location>
        <begin position="21"/>
        <end position="54"/>
    </location>
</feature>
<evidence type="ECO:0000256" key="1">
    <source>
        <dbReference type="SAM" id="MobiDB-lite"/>
    </source>
</evidence>
<comment type="caution">
    <text evidence="2">The sequence shown here is derived from an EMBL/GenBank/DDBJ whole genome shotgun (WGS) entry which is preliminary data.</text>
</comment>
<dbReference type="EMBL" id="BARS01049506">
    <property type="protein sequence ID" value="GAG33739.1"/>
    <property type="molecule type" value="Genomic_DNA"/>
</dbReference>
<accession>X0WRZ3</accession>
<reference evidence="2" key="1">
    <citation type="journal article" date="2014" name="Front. Microbiol.">
        <title>High frequency of phylogenetically diverse reductive dehalogenase-homologous genes in deep subseafloor sedimentary metagenomes.</title>
        <authorList>
            <person name="Kawai M."/>
            <person name="Futagami T."/>
            <person name="Toyoda A."/>
            <person name="Takaki Y."/>
            <person name="Nishi S."/>
            <person name="Hori S."/>
            <person name="Arai W."/>
            <person name="Tsubouchi T."/>
            <person name="Morono Y."/>
            <person name="Uchiyama I."/>
            <person name="Ito T."/>
            <person name="Fujiyama A."/>
            <person name="Inagaki F."/>
            <person name="Takami H."/>
        </authorList>
    </citation>
    <scope>NUCLEOTIDE SEQUENCE</scope>
    <source>
        <strain evidence="2">Expedition CK06-06</strain>
    </source>
</reference>
<proteinExistence type="predicted"/>
<organism evidence="2">
    <name type="scientific">marine sediment metagenome</name>
    <dbReference type="NCBI Taxonomy" id="412755"/>
    <lineage>
        <taxon>unclassified sequences</taxon>
        <taxon>metagenomes</taxon>
        <taxon>ecological metagenomes</taxon>
    </lineage>
</organism>
<name>X0WRZ3_9ZZZZ</name>
<evidence type="ECO:0000313" key="2">
    <source>
        <dbReference type="EMBL" id="GAG33739.1"/>
    </source>
</evidence>
<dbReference type="AlphaFoldDB" id="X0WRZ3"/>
<gene>
    <name evidence="2" type="ORF">S01H1_74048</name>
</gene>
<sequence>MFQQLERSDIGYLRRDNPRLAGLFRAKGSPHGRGDTPPREEDDESGSDTLSHPAFSQIHDMLNPLGRHTDFFGGS</sequence>